<dbReference type="EMBL" id="MW004544">
    <property type="protein sequence ID" value="QOV05801.1"/>
    <property type="molecule type" value="Genomic_DNA"/>
</dbReference>
<proteinExistence type="predicted"/>
<evidence type="ECO:0000313" key="2">
    <source>
        <dbReference type="Proteomes" id="UP000593673"/>
    </source>
</evidence>
<accession>A0A7S6R6E9</accession>
<name>A0A7S6R6E9_9CAUD</name>
<dbReference type="Proteomes" id="UP000593673">
    <property type="component" value="Segment"/>
</dbReference>
<evidence type="ECO:0000313" key="1">
    <source>
        <dbReference type="EMBL" id="QOV05801.1"/>
    </source>
</evidence>
<reference evidence="1 2" key="1">
    <citation type="submission" date="2020-09" db="EMBL/GenBank/DDBJ databases">
        <authorList>
            <person name="Gold N."/>
            <person name="Khalifa L."/>
            <person name="Gelman D."/>
            <person name="Alkalay-Oren S."/>
            <person name="Coppenhagen-Glazer S."/>
            <person name="Hazan R."/>
        </authorList>
    </citation>
    <scope>NUCLEOTIDE SEQUENCE [LARGE SCALE GENOMIC DNA]</scope>
</reference>
<sequence length="120" mass="14138">MGDVLWWEFPIREAPYCGTPLDDDFPEYMTHFTKINLPDEIERAPKWEVYVGDLVIRRGSHEAKVYFVEAIDDDGILLVNGTKDEFFTNSEDRSIDEETVDYFYTNFRLLAKSENLEEEN</sequence>
<organism evidence="1 2">
    <name type="scientific">Enterococcus phage EFGrKN</name>
    <dbReference type="NCBI Taxonomy" id="2777300"/>
    <lineage>
        <taxon>Viruses</taxon>
        <taxon>Duplodnaviria</taxon>
        <taxon>Heunggongvirae</taxon>
        <taxon>Uroviricota</taxon>
        <taxon>Caudoviricetes</taxon>
        <taxon>Herelleviridae</taxon>
        <taxon>Brockvirinae</taxon>
        <taxon>Schiekvirus</taxon>
        <taxon>Schiekvirus EFDG1</taxon>
    </lineage>
</organism>
<protein>
    <submittedName>
        <fullName evidence="1">Uncharacterized protein</fullName>
    </submittedName>
</protein>